<evidence type="ECO:0000256" key="18">
    <source>
        <dbReference type="ARBA" id="ARBA00076243"/>
    </source>
</evidence>
<dbReference type="OMA" id="IHDMFPK"/>
<dbReference type="OrthoDB" id="3512845at2759"/>
<dbReference type="PANTHER" id="PTHR12486">
    <property type="entry name" value="APRATAXIN-RELATED"/>
    <property type="match status" value="1"/>
</dbReference>
<dbReference type="VEuPathDB" id="FungiDB:UREG_04789"/>
<dbReference type="eggNOG" id="KOG0562">
    <property type="taxonomic scope" value="Eukaryota"/>
</dbReference>
<dbReference type="EC" id="3.6.1.72" evidence="3"/>
<dbReference type="RefSeq" id="XP_002584100.1">
    <property type="nucleotide sequence ID" value="XM_002584054.1"/>
</dbReference>
<dbReference type="GO" id="GO:0003697">
    <property type="term" value="F:single-stranded DNA binding"/>
    <property type="evidence" value="ECO:0007669"/>
    <property type="project" value="TreeGrafter"/>
</dbReference>
<dbReference type="STRING" id="336963.C4JUI6"/>
<dbReference type="InterPro" id="IPR011146">
    <property type="entry name" value="HIT-like"/>
</dbReference>
<evidence type="ECO:0000256" key="7">
    <source>
        <dbReference type="ARBA" id="ARBA00022763"/>
    </source>
</evidence>
<evidence type="ECO:0000313" key="21">
    <source>
        <dbReference type="EMBL" id="EEP79947.1"/>
    </source>
</evidence>
<evidence type="ECO:0000256" key="11">
    <source>
        <dbReference type="ARBA" id="ARBA00023204"/>
    </source>
</evidence>
<evidence type="ECO:0000256" key="6">
    <source>
        <dbReference type="ARBA" id="ARBA00022723"/>
    </source>
</evidence>
<sequence>MLSSSVHRAFQSRDALGAYIKAPESSPGIIYYTEDFVAIADRYPKSSVHLLLLPRDPSKYRLHPFEAFEDAEFLAKVQAETQKLRKIAASELRRIYGKFSVLENARLEAMDADPPPDELPIGRDWEQEIMCGVHAHPSMNHLHIHIISKDRYSPCLKHRKHYNSFATPFFVPINDMPLGPHDPRRHPGREGYLQQDLKCWRCGANFDNKFTKLKDHLSQEFESWKCS</sequence>
<dbReference type="GO" id="GO:0030983">
    <property type="term" value="F:mismatched DNA binding"/>
    <property type="evidence" value="ECO:0007669"/>
    <property type="project" value="TreeGrafter"/>
</dbReference>
<proteinExistence type="predicted"/>
<dbReference type="SUPFAM" id="SSF54197">
    <property type="entry name" value="HIT-like"/>
    <property type="match status" value="1"/>
</dbReference>
<dbReference type="FunCoup" id="C4JUI6">
    <property type="interactions" value="41"/>
</dbReference>
<keyword evidence="9" id="KW-0862">Zinc</keyword>
<comment type="catalytic activity">
    <reaction evidence="13">
        <text>a 3'-end 2'-deoxyribonucleotide-3'-diphospho-5'-guanosine-DNA + H2O = a 3'-end 2'-deoxyribonucleotide 3'-phosphate-DNA + GMP + 2 H(+)</text>
        <dbReference type="Rhea" id="RHEA:52140"/>
        <dbReference type="Rhea" id="RHEA-COMP:13186"/>
        <dbReference type="Rhea" id="RHEA-COMP:13187"/>
        <dbReference type="ChEBI" id="CHEBI:15377"/>
        <dbReference type="ChEBI" id="CHEBI:15378"/>
        <dbReference type="ChEBI" id="CHEBI:58115"/>
        <dbReference type="ChEBI" id="CHEBI:136419"/>
        <dbReference type="ChEBI" id="CHEBI:136420"/>
        <dbReference type="EC" id="3.6.1.72"/>
    </reaction>
</comment>
<dbReference type="InterPro" id="IPR032566">
    <property type="entry name" value="Znf-C2HE"/>
</dbReference>
<evidence type="ECO:0000256" key="10">
    <source>
        <dbReference type="ARBA" id="ARBA00023125"/>
    </source>
</evidence>
<evidence type="ECO:0000256" key="12">
    <source>
        <dbReference type="ARBA" id="ARBA00023242"/>
    </source>
</evidence>
<dbReference type="GO" id="GO:0000012">
    <property type="term" value="P:single strand break repair"/>
    <property type="evidence" value="ECO:0007669"/>
    <property type="project" value="TreeGrafter"/>
</dbReference>
<dbReference type="GO" id="GO:0033699">
    <property type="term" value="F:DNA 5'-adenosine monophosphate hydrolase activity"/>
    <property type="evidence" value="ECO:0007669"/>
    <property type="project" value="UniProtKB-EC"/>
</dbReference>
<evidence type="ECO:0000256" key="3">
    <source>
        <dbReference type="ARBA" id="ARBA00012495"/>
    </source>
</evidence>
<dbReference type="InParanoid" id="C4JUI6"/>
<dbReference type="GO" id="GO:0005737">
    <property type="term" value="C:cytoplasm"/>
    <property type="evidence" value="ECO:0007669"/>
    <property type="project" value="UniProtKB-SubCell"/>
</dbReference>
<keyword evidence="5" id="KW-0963">Cytoplasm</keyword>
<accession>C4JUI6</accession>
<keyword evidence="10" id="KW-0238">DNA-binding</keyword>
<keyword evidence="8" id="KW-0378">Hydrolase</keyword>
<keyword evidence="11" id="KW-0234">DNA repair</keyword>
<evidence type="ECO:0000256" key="17">
    <source>
        <dbReference type="ARBA" id="ARBA00068941"/>
    </source>
</evidence>
<dbReference type="GO" id="GO:0120108">
    <property type="term" value="F:DNA-3'-diphospho-5'-guanosine diphosphatase activity"/>
    <property type="evidence" value="ECO:0007669"/>
    <property type="project" value="UniProtKB-EC"/>
</dbReference>
<keyword evidence="22" id="KW-1185">Reference proteome</keyword>
<feature type="domain" description="Aprataxin C2HE/C2H2/C2HC zinc finger" evidence="20">
    <location>
        <begin position="167"/>
        <end position="222"/>
    </location>
</feature>
<reference evidence="22" key="1">
    <citation type="journal article" date="2009" name="Genome Res.">
        <title>Comparative genomic analyses of the human fungal pathogens Coccidioides and their relatives.</title>
        <authorList>
            <person name="Sharpton T.J."/>
            <person name="Stajich J.E."/>
            <person name="Rounsley S.D."/>
            <person name="Gardner M.J."/>
            <person name="Wortman J.R."/>
            <person name="Jordar V.S."/>
            <person name="Maiti R."/>
            <person name="Kodira C.D."/>
            <person name="Neafsey D.E."/>
            <person name="Zeng Q."/>
            <person name="Hung C.-Y."/>
            <person name="McMahan C."/>
            <person name="Muszewska A."/>
            <person name="Grynberg M."/>
            <person name="Mandel M.A."/>
            <person name="Kellner E.M."/>
            <person name="Barker B.M."/>
            <person name="Galgiani J.N."/>
            <person name="Orbach M.J."/>
            <person name="Kirkland T.N."/>
            <person name="Cole G.T."/>
            <person name="Henn M.R."/>
            <person name="Birren B.W."/>
            <person name="Taylor J.W."/>
        </authorList>
    </citation>
    <scope>NUCLEOTIDE SEQUENCE [LARGE SCALE GENOMIC DNA]</scope>
    <source>
        <strain evidence="22">UAMH 1704</strain>
    </source>
</reference>
<evidence type="ECO:0000256" key="14">
    <source>
        <dbReference type="ARBA" id="ARBA00044639"/>
    </source>
</evidence>
<dbReference type="GO" id="GO:0003725">
    <property type="term" value="F:double-stranded RNA binding"/>
    <property type="evidence" value="ECO:0007669"/>
    <property type="project" value="TreeGrafter"/>
</dbReference>
<dbReference type="FunFam" id="3.30.428.10:FF:000017">
    <property type="entry name" value="Aprataxin-like protein"/>
    <property type="match status" value="1"/>
</dbReference>
<dbReference type="EMBL" id="CH476617">
    <property type="protein sequence ID" value="EEP79947.1"/>
    <property type="molecule type" value="Genomic_DNA"/>
</dbReference>
<dbReference type="GO" id="GO:0046872">
    <property type="term" value="F:metal ion binding"/>
    <property type="evidence" value="ECO:0007669"/>
    <property type="project" value="UniProtKB-KW"/>
</dbReference>
<evidence type="ECO:0000256" key="1">
    <source>
        <dbReference type="ARBA" id="ARBA00004123"/>
    </source>
</evidence>
<dbReference type="PANTHER" id="PTHR12486:SF4">
    <property type="entry name" value="APRATAXIN"/>
    <property type="match status" value="1"/>
</dbReference>
<gene>
    <name evidence="21" type="ORF">UREG_04789</name>
</gene>
<comment type="function">
    <text evidence="16">DNA-binding protein involved in single-strand DNA break repair, double-strand DNA break repair and base excision repair. Resolves abortive DNA ligation intermediates formed either at base excision sites, or when DNA ligases attempt to repair non-ligatable breaks induced by reactive oxygen species. Catalyzes the release of adenylate groups covalently linked to 5'-phosphate termini, resulting in the production of 5'-phosphate termini that can be efficiently rejoined. Likewise, catalyzes the release of 3'-linked guanosine (DNAppG) and inosine (DNAppI) from DNA, but has higher specific activity with 5'-linked adenosine (AppDNA).</text>
</comment>
<dbReference type="GeneID" id="8440126"/>
<keyword evidence="12" id="KW-0539">Nucleus</keyword>
<dbReference type="EC" id="3.6.1.71" evidence="4"/>
<dbReference type="GO" id="GO:1990165">
    <property type="term" value="F:single-strand break-containing DNA binding"/>
    <property type="evidence" value="ECO:0007669"/>
    <property type="project" value="TreeGrafter"/>
</dbReference>
<comment type="catalytic activity">
    <reaction evidence="15">
        <text>a 5'-end adenosine-5'-diphospho-5'-ribonucleoside-2'-deoxyribonucleotide-DNA + H2O = a 5'-end 5'-phospho-ribonucleoside-2'-deoxyribonucleotide-DNA + AMP + 2 H(+)</text>
        <dbReference type="Rhea" id="RHEA:52132"/>
        <dbReference type="Rhea" id="RHEA-COMP:13182"/>
        <dbReference type="Rhea" id="RHEA-COMP:13183"/>
        <dbReference type="ChEBI" id="CHEBI:15377"/>
        <dbReference type="ChEBI" id="CHEBI:15378"/>
        <dbReference type="ChEBI" id="CHEBI:136414"/>
        <dbReference type="ChEBI" id="CHEBI:136415"/>
        <dbReference type="ChEBI" id="CHEBI:456215"/>
        <dbReference type="EC" id="3.6.1.71"/>
    </reaction>
</comment>
<dbReference type="Pfam" id="PF01230">
    <property type="entry name" value="HIT"/>
    <property type="match status" value="1"/>
</dbReference>
<dbReference type="Proteomes" id="UP000002058">
    <property type="component" value="Unassembled WGS sequence"/>
</dbReference>
<dbReference type="KEGG" id="ure:UREG_04789"/>
<evidence type="ECO:0000256" key="13">
    <source>
        <dbReference type="ARBA" id="ARBA00024601"/>
    </source>
</evidence>
<keyword evidence="6" id="KW-0479">Metal-binding</keyword>
<keyword evidence="7" id="KW-0227">DNA damage</keyword>
<organism evidence="21 22">
    <name type="scientific">Uncinocarpus reesii (strain UAMH 1704)</name>
    <dbReference type="NCBI Taxonomy" id="336963"/>
    <lineage>
        <taxon>Eukaryota</taxon>
        <taxon>Fungi</taxon>
        <taxon>Dikarya</taxon>
        <taxon>Ascomycota</taxon>
        <taxon>Pezizomycotina</taxon>
        <taxon>Eurotiomycetes</taxon>
        <taxon>Eurotiomycetidae</taxon>
        <taxon>Onygenales</taxon>
        <taxon>Onygenaceae</taxon>
        <taxon>Uncinocarpus</taxon>
    </lineage>
</organism>
<evidence type="ECO:0000256" key="16">
    <source>
        <dbReference type="ARBA" id="ARBA00059438"/>
    </source>
</evidence>
<comment type="subcellular location">
    <subcellularLocation>
        <location evidence="2">Cytoplasm</location>
    </subcellularLocation>
    <subcellularLocation>
        <location evidence="1">Nucleus</location>
    </subcellularLocation>
</comment>
<name>C4JUI6_UNCRE</name>
<comment type="catalytic activity">
    <reaction evidence="14">
        <text>a 5'-end adenosine-5'-diphospho-5'-2'-deoxyribonucleoside-DNA + H2O = a 5'-end 5'-phospho-2'-deoxyribonucleoside-DNA + AMP + 2 H(+)</text>
        <dbReference type="Rhea" id="RHEA:52128"/>
        <dbReference type="Rhea" id="RHEA-COMP:13180"/>
        <dbReference type="Rhea" id="RHEA-COMP:13181"/>
        <dbReference type="ChEBI" id="CHEBI:15377"/>
        <dbReference type="ChEBI" id="CHEBI:15378"/>
        <dbReference type="ChEBI" id="CHEBI:136412"/>
        <dbReference type="ChEBI" id="CHEBI:136413"/>
        <dbReference type="ChEBI" id="CHEBI:456215"/>
        <dbReference type="EC" id="3.6.1.71"/>
    </reaction>
</comment>
<evidence type="ECO:0000256" key="15">
    <source>
        <dbReference type="ARBA" id="ARBA00044713"/>
    </source>
</evidence>
<feature type="domain" description="HIT" evidence="19">
    <location>
        <begin position="28"/>
        <end position="150"/>
    </location>
</feature>
<evidence type="ECO:0000256" key="5">
    <source>
        <dbReference type="ARBA" id="ARBA00022490"/>
    </source>
</evidence>
<dbReference type="InterPro" id="IPR036265">
    <property type="entry name" value="HIT-like_sf"/>
</dbReference>
<dbReference type="Gene3D" id="3.30.428.10">
    <property type="entry name" value="HIT-like"/>
    <property type="match status" value="1"/>
</dbReference>
<evidence type="ECO:0000256" key="2">
    <source>
        <dbReference type="ARBA" id="ARBA00004496"/>
    </source>
</evidence>
<dbReference type="GO" id="GO:0005634">
    <property type="term" value="C:nucleus"/>
    <property type="evidence" value="ECO:0007669"/>
    <property type="project" value="UniProtKB-SubCell"/>
</dbReference>
<dbReference type="Pfam" id="PF16278">
    <property type="entry name" value="zf-C2HE"/>
    <property type="match status" value="1"/>
</dbReference>
<evidence type="ECO:0000256" key="8">
    <source>
        <dbReference type="ARBA" id="ARBA00022801"/>
    </source>
</evidence>
<protein>
    <recommendedName>
        <fullName evidence="17">Aprataxin-like protein</fullName>
        <ecNumber evidence="4">3.6.1.71</ecNumber>
        <ecNumber evidence="3">3.6.1.72</ecNumber>
    </recommendedName>
    <alternativeName>
        <fullName evidence="18">Hit family protein 3</fullName>
    </alternativeName>
</protein>
<evidence type="ECO:0000259" key="20">
    <source>
        <dbReference type="Pfam" id="PF16278"/>
    </source>
</evidence>
<evidence type="ECO:0000256" key="9">
    <source>
        <dbReference type="ARBA" id="ARBA00022833"/>
    </source>
</evidence>
<evidence type="ECO:0000259" key="19">
    <source>
        <dbReference type="Pfam" id="PF01230"/>
    </source>
</evidence>
<evidence type="ECO:0000313" key="22">
    <source>
        <dbReference type="Proteomes" id="UP000002058"/>
    </source>
</evidence>
<dbReference type="AlphaFoldDB" id="C4JUI6"/>
<dbReference type="HOGENOM" id="CLU_066882_0_0_1"/>
<evidence type="ECO:0000256" key="4">
    <source>
        <dbReference type="ARBA" id="ARBA00012496"/>
    </source>
</evidence>